<accession>A0A9P0T7P1</accession>
<comment type="caution">
    <text evidence="2">The sequence shown here is derived from an EMBL/GenBank/DDBJ whole genome shotgun (WGS) entry which is preliminary data.</text>
</comment>
<name>A0A9P0T7P1_PIEBR</name>
<evidence type="ECO:0000313" key="2">
    <source>
        <dbReference type="EMBL" id="CAH4026743.1"/>
    </source>
</evidence>
<dbReference type="EMBL" id="CALOZG010000005">
    <property type="protein sequence ID" value="CAH4026743.1"/>
    <property type="molecule type" value="Genomic_DNA"/>
</dbReference>
<organism evidence="2 3">
    <name type="scientific">Pieris brassicae</name>
    <name type="common">White butterfly</name>
    <name type="synonym">Large white butterfly</name>
    <dbReference type="NCBI Taxonomy" id="7116"/>
    <lineage>
        <taxon>Eukaryota</taxon>
        <taxon>Metazoa</taxon>
        <taxon>Ecdysozoa</taxon>
        <taxon>Arthropoda</taxon>
        <taxon>Hexapoda</taxon>
        <taxon>Insecta</taxon>
        <taxon>Pterygota</taxon>
        <taxon>Neoptera</taxon>
        <taxon>Endopterygota</taxon>
        <taxon>Lepidoptera</taxon>
        <taxon>Glossata</taxon>
        <taxon>Ditrysia</taxon>
        <taxon>Papilionoidea</taxon>
        <taxon>Pieridae</taxon>
        <taxon>Pierinae</taxon>
        <taxon>Pieris</taxon>
    </lineage>
</organism>
<dbReference type="AlphaFoldDB" id="A0A9P0T7P1"/>
<proteinExistence type="predicted"/>
<reference evidence="2" key="1">
    <citation type="submission" date="2022-05" db="EMBL/GenBank/DDBJ databases">
        <authorList>
            <person name="Okamura Y."/>
        </authorList>
    </citation>
    <scope>NUCLEOTIDE SEQUENCE</scope>
</reference>
<sequence>MAKNCAGCKAAVTGREFMKCCICCLVYDLHCANVSSKRFYLMSIENKQSWKCLECRSSEPKAYNTNNPIRPGTVASNDAANVTLRDGNKNKNRRKSSDDLPSLEHSVMSNDTLRAIVREELHEMFQTFLKKSLNEIVSEAKISSLESALKFCNSQFTDLKKFFEDNVSTISLLQKQNETFKLSVNDL</sequence>
<evidence type="ECO:0000313" key="3">
    <source>
        <dbReference type="Proteomes" id="UP001152562"/>
    </source>
</evidence>
<evidence type="ECO:0000256" key="1">
    <source>
        <dbReference type="SAM" id="MobiDB-lite"/>
    </source>
</evidence>
<gene>
    <name evidence="2" type="ORF">PIBRA_LOCUS4424</name>
</gene>
<keyword evidence="3" id="KW-1185">Reference proteome</keyword>
<feature type="region of interest" description="Disordered" evidence="1">
    <location>
        <begin position="84"/>
        <end position="104"/>
    </location>
</feature>
<evidence type="ECO:0008006" key="4">
    <source>
        <dbReference type="Google" id="ProtNLM"/>
    </source>
</evidence>
<protein>
    <recommendedName>
        <fullName evidence="4">Zinc finger PHD-type domain-containing protein</fullName>
    </recommendedName>
</protein>
<dbReference type="Proteomes" id="UP001152562">
    <property type="component" value="Unassembled WGS sequence"/>
</dbReference>